<comment type="subcellular location">
    <subcellularLocation>
        <location evidence="1">Nucleus</location>
        <location evidence="1">Nucleolus</location>
    </subcellularLocation>
</comment>
<keyword evidence="3" id="KW-0175">Coiled coil</keyword>
<evidence type="ECO:0000256" key="1">
    <source>
        <dbReference type="ARBA" id="ARBA00004604"/>
    </source>
</evidence>
<evidence type="ECO:0000256" key="4">
    <source>
        <dbReference type="ARBA" id="ARBA00023242"/>
    </source>
</evidence>
<comment type="similarity">
    <text evidence="2">Belongs to the RRP17 family.</text>
</comment>
<dbReference type="Pfam" id="PF09805">
    <property type="entry name" value="Nop25"/>
    <property type="match status" value="1"/>
</dbReference>
<dbReference type="GO" id="GO:0019843">
    <property type="term" value="F:rRNA binding"/>
    <property type="evidence" value="ECO:0007669"/>
    <property type="project" value="TreeGrafter"/>
</dbReference>
<gene>
    <name evidence="6" type="ORF">PISMIDRAFT_7950</name>
</gene>
<evidence type="ECO:0000256" key="2">
    <source>
        <dbReference type="ARBA" id="ARBA00007175"/>
    </source>
</evidence>
<evidence type="ECO:0008006" key="8">
    <source>
        <dbReference type="Google" id="ProtNLM"/>
    </source>
</evidence>
<feature type="compositionally biased region" description="Polar residues" evidence="5">
    <location>
        <begin position="160"/>
        <end position="175"/>
    </location>
</feature>
<evidence type="ECO:0000256" key="5">
    <source>
        <dbReference type="SAM" id="MobiDB-lite"/>
    </source>
</evidence>
<evidence type="ECO:0000256" key="3">
    <source>
        <dbReference type="ARBA" id="ARBA00023054"/>
    </source>
</evidence>
<evidence type="ECO:0000313" key="7">
    <source>
        <dbReference type="Proteomes" id="UP000054018"/>
    </source>
</evidence>
<reference evidence="7" key="2">
    <citation type="submission" date="2015-01" db="EMBL/GenBank/DDBJ databases">
        <title>Evolutionary Origins and Diversification of the Mycorrhizal Mutualists.</title>
        <authorList>
            <consortium name="DOE Joint Genome Institute"/>
            <consortium name="Mycorrhizal Genomics Consortium"/>
            <person name="Kohler A."/>
            <person name="Kuo A."/>
            <person name="Nagy L.G."/>
            <person name="Floudas D."/>
            <person name="Copeland A."/>
            <person name="Barry K.W."/>
            <person name="Cichocki N."/>
            <person name="Veneault-Fourrey C."/>
            <person name="LaButti K."/>
            <person name="Lindquist E.A."/>
            <person name="Lipzen A."/>
            <person name="Lundell T."/>
            <person name="Morin E."/>
            <person name="Murat C."/>
            <person name="Riley R."/>
            <person name="Ohm R."/>
            <person name="Sun H."/>
            <person name="Tunlid A."/>
            <person name="Henrissat B."/>
            <person name="Grigoriev I.V."/>
            <person name="Hibbett D.S."/>
            <person name="Martin F."/>
        </authorList>
    </citation>
    <scope>NUCLEOTIDE SEQUENCE [LARGE SCALE GENOMIC DNA]</scope>
    <source>
        <strain evidence="7">441</strain>
    </source>
</reference>
<feature type="region of interest" description="Disordered" evidence="5">
    <location>
        <begin position="139"/>
        <end position="222"/>
    </location>
</feature>
<feature type="compositionally biased region" description="Basic and acidic residues" evidence="5">
    <location>
        <begin position="188"/>
        <end position="211"/>
    </location>
</feature>
<dbReference type="PANTHER" id="PTHR14577:SF0">
    <property type="entry name" value="NUCLEOLAR PROTEIN 12"/>
    <property type="match status" value="1"/>
</dbReference>
<accession>A0A0C9ZPQ2</accession>
<feature type="compositionally biased region" description="Basic residues" evidence="5">
    <location>
        <begin position="176"/>
        <end position="186"/>
    </location>
</feature>
<dbReference type="OrthoDB" id="551633at2759"/>
<dbReference type="STRING" id="765257.A0A0C9ZPQ2"/>
<dbReference type="AlphaFoldDB" id="A0A0C9ZPQ2"/>
<reference evidence="6 7" key="1">
    <citation type="submission" date="2014-04" db="EMBL/GenBank/DDBJ databases">
        <authorList>
            <consortium name="DOE Joint Genome Institute"/>
            <person name="Kuo A."/>
            <person name="Kohler A."/>
            <person name="Costa M.D."/>
            <person name="Nagy L.G."/>
            <person name="Floudas D."/>
            <person name="Copeland A."/>
            <person name="Barry K.W."/>
            <person name="Cichocki N."/>
            <person name="Veneault-Fourrey C."/>
            <person name="LaButti K."/>
            <person name="Lindquist E.A."/>
            <person name="Lipzen A."/>
            <person name="Lundell T."/>
            <person name="Morin E."/>
            <person name="Murat C."/>
            <person name="Sun H."/>
            <person name="Tunlid A."/>
            <person name="Henrissat B."/>
            <person name="Grigoriev I.V."/>
            <person name="Hibbett D.S."/>
            <person name="Martin F."/>
            <person name="Nordberg H.P."/>
            <person name="Cantor M.N."/>
            <person name="Hua S.X."/>
        </authorList>
    </citation>
    <scope>NUCLEOTIDE SEQUENCE [LARGE SCALE GENOMIC DNA]</scope>
    <source>
        <strain evidence="6 7">441</strain>
    </source>
</reference>
<dbReference type="InterPro" id="IPR019186">
    <property type="entry name" value="Nucleolar_protein_12"/>
</dbReference>
<sequence length="222" mass="25292">MEHTTNLAILTQSHKAIAAKRRKKNSQIKELVFDEDARREFLTGFHKRKLAKKEEAKKRAILREKQQRLEWRREACATMPGSKRLLKLGRACGAIVDDDDDAGENVDDDASEIGEEYEGEEQLATVTVVEDFDPAALLIHEEQEQHPKSRLPARGLPSTVEGTPNSHQQANSTARNKSKKRSKVKYQTKAERTAERAKQRARRTEKAERAGGKASRKKKKRR</sequence>
<dbReference type="PANTHER" id="PTHR14577">
    <property type="entry name" value="NUCLEOLAR PROTEIN 12"/>
    <property type="match status" value="1"/>
</dbReference>
<dbReference type="Proteomes" id="UP000054018">
    <property type="component" value="Unassembled WGS sequence"/>
</dbReference>
<protein>
    <recommendedName>
        <fullName evidence="8">Ribosomal RNA-processing protein 17</fullName>
    </recommendedName>
</protein>
<keyword evidence="4" id="KW-0539">Nucleus</keyword>
<dbReference type="HOGENOM" id="CLU_083957_0_0_1"/>
<organism evidence="6 7">
    <name type="scientific">Pisolithus microcarpus 441</name>
    <dbReference type="NCBI Taxonomy" id="765257"/>
    <lineage>
        <taxon>Eukaryota</taxon>
        <taxon>Fungi</taxon>
        <taxon>Dikarya</taxon>
        <taxon>Basidiomycota</taxon>
        <taxon>Agaricomycotina</taxon>
        <taxon>Agaricomycetes</taxon>
        <taxon>Agaricomycetidae</taxon>
        <taxon>Boletales</taxon>
        <taxon>Sclerodermatineae</taxon>
        <taxon>Pisolithaceae</taxon>
        <taxon>Pisolithus</taxon>
    </lineage>
</organism>
<name>A0A0C9ZPQ2_9AGAM</name>
<keyword evidence="7" id="KW-1185">Reference proteome</keyword>
<evidence type="ECO:0000313" key="6">
    <source>
        <dbReference type="EMBL" id="KIK28009.1"/>
    </source>
</evidence>
<dbReference type="EMBL" id="KN833694">
    <property type="protein sequence ID" value="KIK28009.1"/>
    <property type="molecule type" value="Genomic_DNA"/>
</dbReference>
<dbReference type="GO" id="GO:0005730">
    <property type="term" value="C:nucleolus"/>
    <property type="evidence" value="ECO:0007669"/>
    <property type="project" value="UniProtKB-SubCell"/>
</dbReference>
<proteinExistence type="inferred from homology"/>